<dbReference type="SFLD" id="SFLDS00003">
    <property type="entry name" value="Haloacid_Dehalogenase"/>
    <property type="match status" value="1"/>
</dbReference>
<comment type="function">
    <text evidence="4">Bifunctional enzyme that catalyzes the enolization of 2,3-diketo-5-methylthiopentyl-1-phosphate (DK-MTP-1-P) into the intermediate 2-hydroxy-3-keto-5-methylthiopentenyl-1-phosphate (HK-MTPenyl-1-P), which is then dephosphorylated to form the acireductone 1,2-dihydroxy-3-keto-5-methylthiopentene (DHK-MTPene).</text>
</comment>
<evidence type="ECO:0000313" key="6">
    <source>
        <dbReference type="Proteomes" id="UP000076079"/>
    </source>
</evidence>
<sequence>MSAALRLRGVEAVVLDIEGTTTPLSFVHDVLFPYARAHLDAFVGDPANDEVVAGVSVRLEQERAAEVDPTAPQWYASTAEKRRRSVISYAVWLMARDRKSPALKTLQGHIWAEGYRRGALQGVVYDDVPQALERWHSAGITLAIYSSGSVQAQQLIFSTTAAGDLTKYFSHYFDTAVGPKQSSDSYAHIATALGHAPSRILFVSDVGEELAAARLAGLQVVLAVRSDQSTSREPGADQIIRTFADLE</sequence>
<reference evidence="6" key="2">
    <citation type="submission" date="2016-04" db="EMBL/GenBank/DDBJ databases">
        <title>First Complete Genome Sequence of a Subdivision 6 Acidobacterium.</title>
        <authorList>
            <person name="Huang S."/>
            <person name="Vieira S."/>
            <person name="Bunk B."/>
            <person name="Riedel T."/>
            <person name="Sproeer C."/>
            <person name="Overmann J."/>
        </authorList>
    </citation>
    <scope>NUCLEOTIDE SEQUENCE [LARGE SCALE GENOMIC DNA]</scope>
    <source>
        <strain evidence="6">DSM 100886 HEG_-6_39</strain>
    </source>
</reference>
<dbReference type="Proteomes" id="UP000076079">
    <property type="component" value="Chromosome"/>
</dbReference>
<dbReference type="SFLD" id="SFLDG01129">
    <property type="entry name" value="C1.5:_HAD__Beta-PGM__Phosphata"/>
    <property type="match status" value="1"/>
</dbReference>
<dbReference type="InterPro" id="IPR036412">
    <property type="entry name" value="HAD-like_sf"/>
</dbReference>
<proteinExistence type="inferred from homology"/>
<dbReference type="NCBIfam" id="TIGR01549">
    <property type="entry name" value="HAD-SF-IA-v1"/>
    <property type="match status" value="1"/>
</dbReference>
<dbReference type="EC" id="3.1.3.77" evidence="4"/>
<dbReference type="Gene3D" id="1.10.720.60">
    <property type="match status" value="1"/>
</dbReference>
<name>A0A143PGN0_LUTPR</name>
<dbReference type="InterPro" id="IPR023943">
    <property type="entry name" value="Enolase-ppase_E1"/>
</dbReference>
<comment type="pathway">
    <text evidence="4">Amino-acid biosynthesis; L-methionine biosynthesis via salvage pathway; L-methionine from S-methyl-5-thio-alpha-D-ribose 1-phosphate: step 4/6.</text>
</comment>
<evidence type="ECO:0000256" key="1">
    <source>
        <dbReference type="ARBA" id="ARBA00022605"/>
    </source>
</evidence>
<reference evidence="5 6" key="1">
    <citation type="journal article" date="2016" name="Genome Announc.">
        <title>First Complete Genome Sequence of a Subdivision 6 Acidobacterium Strain.</title>
        <authorList>
            <person name="Huang S."/>
            <person name="Vieira S."/>
            <person name="Bunk B."/>
            <person name="Riedel T."/>
            <person name="Sproer C."/>
            <person name="Overmann J."/>
        </authorList>
    </citation>
    <scope>NUCLEOTIDE SEQUENCE [LARGE SCALE GENOMIC DNA]</scope>
    <source>
        <strain evidence="6">DSM 100886 HEG_-6_39</strain>
    </source>
</reference>
<evidence type="ECO:0000313" key="5">
    <source>
        <dbReference type="EMBL" id="AMY06919.1"/>
    </source>
</evidence>
<dbReference type="NCBIfam" id="TIGR01691">
    <property type="entry name" value="enolase-ppase"/>
    <property type="match status" value="1"/>
</dbReference>
<dbReference type="GO" id="GO:0019509">
    <property type="term" value="P:L-methionine salvage from methylthioadenosine"/>
    <property type="evidence" value="ECO:0007669"/>
    <property type="project" value="UniProtKB-UniRule"/>
</dbReference>
<dbReference type="RefSeq" id="WP_234800653.1">
    <property type="nucleotide sequence ID" value="NZ_CP015136.1"/>
</dbReference>
<keyword evidence="4" id="KW-0479">Metal-binding</keyword>
<keyword evidence="2 4" id="KW-0378">Hydrolase</keyword>
<dbReference type="HAMAP" id="MF_01681">
    <property type="entry name" value="Salvage_MtnC"/>
    <property type="match status" value="1"/>
</dbReference>
<keyword evidence="1 4" id="KW-0028">Amino-acid biosynthesis</keyword>
<evidence type="ECO:0000256" key="3">
    <source>
        <dbReference type="ARBA" id="ARBA00023167"/>
    </source>
</evidence>
<organism evidence="5 6">
    <name type="scientific">Luteitalea pratensis</name>
    <dbReference type="NCBI Taxonomy" id="1855912"/>
    <lineage>
        <taxon>Bacteria</taxon>
        <taxon>Pseudomonadati</taxon>
        <taxon>Acidobacteriota</taxon>
        <taxon>Vicinamibacteria</taxon>
        <taxon>Vicinamibacterales</taxon>
        <taxon>Vicinamibacteraceae</taxon>
        <taxon>Luteitalea</taxon>
    </lineage>
</organism>
<dbReference type="KEGG" id="abac:LuPra_00083"/>
<keyword evidence="3 4" id="KW-0486">Methionine biosynthesis</keyword>
<dbReference type="GO" id="GO:0000287">
    <property type="term" value="F:magnesium ion binding"/>
    <property type="evidence" value="ECO:0007669"/>
    <property type="project" value="UniProtKB-UniRule"/>
</dbReference>
<comment type="subunit">
    <text evidence="4">Monomer.</text>
</comment>
<dbReference type="PANTHER" id="PTHR20371">
    <property type="entry name" value="ENOLASE-PHOSPHATASE E1"/>
    <property type="match status" value="1"/>
</dbReference>
<dbReference type="GO" id="GO:0043715">
    <property type="term" value="F:2,3-diketo-5-methylthiopentyl-1-phosphate enolase activity"/>
    <property type="evidence" value="ECO:0007669"/>
    <property type="project" value="UniProtKB-UniRule"/>
</dbReference>
<dbReference type="CDD" id="cd01629">
    <property type="entry name" value="HAD_EP"/>
    <property type="match status" value="1"/>
</dbReference>
<dbReference type="PANTHER" id="PTHR20371:SF1">
    <property type="entry name" value="ENOLASE-PHOSPHATASE E1"/>
    <property type="match status" value="1"/>
</dbReference>
<protein>
    <recommendedName>
        <fullName evidence="4">Enolase-phosphatase E1</fullName>
        <ecNumber evidence="4">3.1.3.77</ecNumber>
    </recommendedName>
    <alternativeName>
        <fullName evidence="4">2,3-diketo-5-methylthio-1-phosphopentane phosphatase</fullName>
    </alternativeName>
</protein>
<keyword evidence="4" id="KW-0460">Magnesium</keyword>
<dbReference type="SFLD" id="SFLDG01133">
    <property type="entry name" value="C1.5.4:_Enolase-phosphatase_Li"/>
    <property type="match status" value="1"/>
</dbReference>
<dbReference type="InterPro" id="IPR006439">
    <property type="entry name" value="HAD-SF_hydro_IA"/>
</dbReference>
<dbReference type="EMBL" id="CP015136">
    <property type="protein sequence ID" value="AMY06919.1"/>
    <property type="molecule type" value="Genomic_DNA"/>
</dbReference>
<dbReference type="AlphaFoldDB" id="A0A143PGN0"/>
<dbReference type="STRING" id="1855912.LuPra_00083"/>
<dbReference type="GO" id="GO:0043874">
    <property type="term" value="F:acireductone synthase activity"/>
    <property type="evidence" value="ECO:0007669"/>
    <property type="project" value="UniProtKB-EC"/>
</dbReference>
<comment type="catalytic activity">
    <reaction evidence="4">
        <text>5-methylsulfanyl-2,3-dioxopentyl phosphate + H2O = 1,2-dihydroxy-5-(methylsulfanyl)pent-1-en-3-one + phosphate</text>
        <dbReference type="Rhea" id="RHEA:21700"/>
        <dbReference type="ChEBI" id="CHEBI:15377"/>
        <dbReference type="ChEBI" id="CHEBI:43474"/>
        <dbReference type="ChEBI" id="CHEBI:49252"/>
        <dbReference type="ChEBI" id="CHEBI:58828"/>
        <dbReference type="EC" id="3.1.3.77"/>
    </reaction>
</comment>
<dbReference type="InterPro" id="IPR023214">
    <property type="entry name" value="HAD_sf"/>
</dbReference>
<dbReference type="GO" id="GO:0043716">
    <property type="term" value="F:2-hydroxy-3-keto-5-methylthiopentenyl-1-phosphate phosphatase activity"/>
    <property type="evidence" value="ECO:0007669"/>
    <property type="project" value="UniProtKB-UniRule"/>
</dbReference>
<dbReference type="PATRIC" id="fig|1813736.3.peg.89"/>
<evidence type="ECO:0000256" key="4">
    <source>
        <dbReference type="HAMAP-Rule" id="MF_01681"/>
    </source>
</evidence>
<dbReference type="SUPFAM" id="SSF56784">
    <property type="entry name" value="HAD-like"/>
    <property type="match status" value="1"/>
</dbReference>
<dbReference type="Pfam" id="PF00702">
    <property type="entry name" value="Hydrolase"/>
    <property type="match status" value="1"/>
</dbReference>
<gene>
    <name evidence="4" type="primary">mtnC</name>
    <name evidence="5" type="ORF">LuPra_00083</name>
</gene>
<keyword evidence="6" id="KW-1185">Reference proteome</keyword>
<comment type="cofactor">
    <cofactor evidence="4">
        <name>Mg(2+)</name>
        <dbReference type="ChEBI" id="CHEBI:18420"/>
    </cofactor>
    <text evidence="4">Binds 1 Mg(2+) ion per subunit.</text>
</comment>
<comment type="similarity">
    <text evidence="4">Belongs to the HAD-like hydrolase superfamily. MasA/MtnC family.</text>
</comment>
<accession>A0A143PGN0</accession>
<dbReference type="Gene3D" id="3.40.50.1000">
    <property type="entry name" value="HAD superfamily/HAD-like"/>
    <property type="match status" value="1"/>
</dbReference>
<comment type="pathway">
    <text evidence="4">Amino-acid biosynthesis; L-methionine biosynthesis via salvage pathway; L-methionine from S-methyl-5-thio-alpha-D-ribose 1-phosphate: step 3/6.</text>
</comment>
<evidence type="ECO:0000256" key="2">
    <source>
        <dbReference type="ARBA" id="ARBA00022801"/>
    </source>
</evidence>
<dbReference type="UniPathway" id="UPA00904">
    <property type="reaction ID" value="UER00876"/>
</dbReference>
<dbReference type="SFLD" id="SFLDF00044">
    <property type="entry name" value="enolase-phosphatase"/>
    <property type="match status" value="1"/>
</dbReference>